<dbReference type="Proteomes" id="UP000464378">
    <property type="component" value="Chromosome"/>
</dbReference>
<evidence type="ECO:0000259" key="2">
    <source>
        <dbReference type="Pfam" id="PF07587"/>
    </source>
</evidence>
<keyword evidence="4" id="KW-1185">Reference proteome</keyword>
<gene>
    <name evidence="3" type="ORF">GMBLW1_42790</name>
</gene>
<dbReference type="Pfam" id="PF07587">
    <property type="entry name" value="PSD1"/>
    <property type="match status" value="1"/>
</dbReference>
<feature type="domain" description="DUF1549" evidence="1">
    <location>
        <begin position="48"/>
        <end position="124"/>
    </location>
</feature>
<dbReference type="PANTHER" id="PTHR35889:SF3">
    <property type="entry name" value="F-BOX DOMAIN-CONTAINING PROTEIN"/>
    <property type="match status" value="1"/>
</dbReference>
<reference evidence="3" key="1">
    <citation type="submission" date="2019-04" db="EMBL/GenBank/DDBJ databases">
        <authorList>
            <consortium name="Science for Life Laboratories"/>
        </authorList>
    </citation>
    <scope>NUCLEOTIDE SEQUENCE</scope>
    <source>
        <strain evidence="3">MBLW1</strain>
    </source>
</reference>
<sequence>MAHRSEGTPLPTGRWRWLTPVLGLAVILGSTASVAAQSKVPVSPQTQKINELLNKGWEDNELKPSRRTTDYEFIRRVFLDLLGRIPTPEEIRDFVDNGAAGSHAKRIMLVRRLLNETKYQPKVAGRPININGKKGDDARFLEFNYVAEHAEHMADIWSVQLLTRSAPAQARTELHRWLVKEFKNNTPHDEFVTKLITATGKSDQNPAVFFVIQHLGDKVPTGMEEEEGVYDAVPITSRTTRLFLGLQTQCTQCHDHPFNPDWRQDNFWGVNAFYRQVLRDPPAMGQNNANNQAVTVIELKDDRSKNPTASVFFERRSGLLQQVKATFLKDINAEESKLDKTVPLVGKKTRREVLADYVVKHDNFSQAYANRVWAMLFGRGLNEQSAFDDFGEHNKVVHPELLAELGRAFKEYRFDHRQLLEWICTSDAYSLSYVATKKVNDAPEAEPFFSRMPLKSMSPEQLYRSIMTATRIDFDLNQNAREEKREAWLRKLVRNFGDDEGNETNFNGTVIQALLLMNGPEIQEELTRPGKNAVQQAVDRGLKAPGSAAAKERAIMNELFMMALSRPISDTKMNVQVGKVTRSLSEYDQVSAELTRAKLAAGATGLNGNTMYYHFFQDLLWALLNTNEFILNH</sequence>
<evidence type="ECO:0000313" key="4">
    <source>
        <dbReference type="Proteomes" id="UP000464378"/>
    </source>
</evidence>
<dbReference type="PANTHER" id="PTHR35889">
    <property type="entry name" value="CYCLOINULO-OLIGOSACCHARIDE FRUCTANOTRANSFERASE-RELATED"/>
    <property type="match status" value="1"/>
</dbReference>
<dbReference type="InterPro" id="IPR022655">
    <property type="entry name" value="DUF1553"/>
</dbReference>
<evidence type="ECO:0008006" key="5">
    <source>
        <dbReference type="Google" id="ProtNLM"/>
    </source>
</evidence>
<dbReference type="EMBL" id="LR593887">
    <property type="protein sequence ID" value="VTS07187.1"/>
    <property type="molecule type" value="Genomic_DNA"/>
</dbReference>
<dbReference type="KEGG" id="tim:GMBLW1_42790"/>
<feature type="domain" description="DUF1549" evidence="1">
    <location>
        <begin position="145"/>
        <end position="277"/>
    </location>
</feature>
<dbReference type="EMBL" id="LR586016">
    <property type="protein sequence ID" value="VIP04914.1"/>
    <property type="molecule type" value="Genomic_DNA"/>
</dbReference>
<dbReference type="InterPro" id="IPR011444">
    <property type="entry name" value="DUF1549"/>
</dbReference>
<organism evidence="3">
    <name type="scientific">Tuwongella immobilis</name>
    <dbReference type="NCBI Taxonomy" id="692036"/>
    <lineage>
        <taxon>Bacteria</taxon>
        <taxon>Pseudomonadati</taxon>
        <taxon>Planctomycetota</taxon>
        <taxon>Planctomycetia</taxon>
        <taxon>Gemmatales</taxon>
        <taxon>Gemmataceae</taxon>
        <taxon>Tuwongella</taxon>
    </lineage>
</organism>
<dbReference type="InParanoid" id="A0A6C2YU07"/>
<accession>A0A6C2YU07</accession>
<proteinExistence type="predicted"/>
<dbReference type="AlphaFoldDB" id="A0A6C2YU07"/>
<evidence type="ECO:0000313" key="3">
    <source>
        <dbReference type="EMBL" id="VIP04914.1"/>
    </source>
</evidence>
<feature type="domain" description="DUF1553" evidence="2">
    <location>
        <begin position="350"/>
        <end position="470"/>
    </location>
</feature>
<evidence type="ECO:0000259" key="1">
    <source>
        <dbReference type="Pfam" id="PF07583"/>
    </source>
</evidence>
<dbReference type="Pfam" id="PF07583">
    <property type="entry name" value="PSCyt2"/>
    <property type="match status" value="2"/>
</dbReference>
<protein>
    <recommendedName>
        <fullName evidence="5">DUF1549 domain-containing protein</fullName>
    </recommendedName>
</protein>
<name>A0A6C2YU07_9BACT</name>
<dbReference type="RefSeq" id="WP_162659932.1">
    <property type="nucleotide sequence ID" value="NZ_LR593887.1"/>
</dbReference>